<protein>
    <submittedName>
        <fullName evidence="2">Type III secretion system needle complex protein PrgJ</fullName>
    </submittedName>
</protein>
<name>A0A212IN69_9ENTR</name>
<dbReference type="NCBIfam" id="NF038054">
    <property type="entry name" value="T3SS_SctI"/>
    <property type="match status" value="1"/>
</dbReference>
<gene>
    <name evidence="1" type="ORF">KL86CIT2_30045</name>
    <name evidence="2" type="ORF">KM92CIT3_80772</name>
</gene>
<sequence>MGMFINQISPQSLQAPIFSESQPSLVTGDLIDLDTRLAEEVSRLAAGTQVEKDRITAALNNPDVTSDPEQLAIWQNKLSAYTIDTSLYSTLARKGVSAIETLIKT</sequence>
<dbReference type="EMBL" id="FLUA01000027">
    <property type="protein sequence ID" value="SBV63398.1"/>
    <property type="molecule type" value="Genomic_DNA"/>
</dbReference>
<evidence type="ECO:0000313" key="2">
    <source>
        <dbReference type="EMBL" id="SBV68215.1"/>
    </source>
</evidence>
<dbReference type="EMBL" id="FLUB01000020">
    <property type="protein sequence ID" value="SBV68215.1"/>
    <property type="molecule type" value="Genomic_DNA"/>
</dbReference>
<evidence type="ECO:0000313" key="1">
    <source>
        <dbReference type="EMBL" id="SBV63398.1"/>
    </source>
</evidence>
<proteinExistence type="predicted"/>
<organism evidence="2">
    <name type="scientific">uncultured Citrobacter sp</name>
    <dbReference type="NCBI Taxonomy" id="200446"/>
    <lineage>
        <taxon>Bacteria</taxon>
        <taxon>Pseudomonadati</taxon>
        <taxon>Pseudomonadota</taxon>
        <taxon>Gammaproteobacteria</taxon>
        <taxon>Enterobacterales</taxon>
        <taxon>Enterobacteriaceae</taxon>
        <taxon>Citrobacter</taxon>
        <taxon>environmental samples</taxon>
    </lineage>
</organism>
<dbReference type="AlphaFoldDB" id="A0A212IN69"/>
<reference evidence="2" key="1">
    <citation type="submission" date="2016-04" db="EMBL/GenBank/DDBJ databases">
        <authorList>
            <person name="Evans L.H."/>
            <person name="Alamgir A."/>
            <person name="Owens N."/>
            <person name="Weber N.D."/>
            <person name="Virtaneva K."/>
            <person name="Barbian K."/>
            <person name="Babar A."/>
            <person name="Rosenke K."/>
        </authorList>
    </citation>
    <scope>NUCLEOTIDE SEQUENCE</scope>
    <source>
        <strain evidence="1">86-2</strain>
        <strain evidence="2">92-3</strain>
    </source>
</reference>
<accession>A0A212IN69</accession>
<dbReference type="InterPro" id="IPR047754">
    <property type="entry name" value="T3SS_SctI-like"/>
</dbReference>